<dbReference type="InterPro" id="IPR002347">
    <property type="entry name" value="SDR_fam"/>
</dbReference>
<reference evidence="4" key="1">
    <citation type="journal article" date="2019" name="Int. J. Syst. Evol. Microbiol.">
        <title>The Global Catalogue of Microorganisms (GCM) 10K type strain sequencing project: providing services to taxonomists for standard genome sequencing and annotation.</title>
        <authorList>
            <consortium name="The Broad Institute Genomics Platform"/>
            <consortium name="The Broad Institute Genome Sequencing Center for Infectious Disease"/>
            <person name="Wu L."/>
            <person name="Ma J."/>
        </authorList>
    </citation>
    <scope>NUCLEOTIDE SEQUENCE [LARGE SCALE GENOMIC DNA]</scope>
    <source>
        <strain evidence="4">KACC 11299</strain>
    </source>
</reference>
<organism evidence="3 4">
    <name type="scientific">Sporosarcina koreensis</name>
    <dbReference type="NCBI Taxonomy" id="334735"/>
    <lineage>
        <taxon>Bacteria</taxon>
        <taxon>Bacillati</taxon>
        <taxon>Bacillota</taxon>
        <taxon>Bacilli</taxon>
        <taxon>Bacillales</taxon>
        <taxon>Caryophanaceae</taxon>
        <taxon>Sporosarcina</taxon>
    </lineage>
</organism>
<comment type="similarity">
    <text evidence="1">Belongs to the short-chain dehydrogenases/reductases (SDR) family.</text>
</comment>
<protein>
    <submittedName>
        <fullName evidence="3">SDR family NAD(P)-dependent oxidoreductase</fullName>
    </submittedName>
</protein>
<dbReference type="EMBL" id="JBHSNP010000002">
    <property type="protein sequence ID" value="MFC5601706.1"/>
    <property type="molecule type" value="Genomic_DNA"/>
</dbReference>
<dbReference type="RefSeq" id="WP_381441340.1">
    <property type="nucleotide sequence ID" value="NZ_JBHSNP010000002.1"/>
</dbReference>
<comment type="caution">
    <text evidence="3">The sequence shown here is derived from an EMBL/GenBank/DDBJ whole genome shotgun (WGS) entry which is preliminary data.</text>
</comment>
<dbReference type="Pfam" id="PF00106">
    <property type="entry name" value="adh_short"/>
    <property type="match status" value="1"/>
</dbReference>
<dbReference type="Gene3D" id="3.40.50.720">
    <property type="entry name" value="NAD(P)-binding Rossmann-like Domain"/>
    <property type="match status" value="1"/>
</dbReference>
<accession>A0ABW0TRT6</accession>
<evidence type="ECO:0000256" key="1">
    <source>
        <dbReference type="ARBA" id="ARBA00006484"/>
    </source>
</evidence>
<dbReference type="InterPro" id="IPR036291">
    <property type="entry name" value="NAD(P)-bd_dom_sf"/>
</dbReference>
<evidence type="ECO:0000256" key="2">
    <source>
        <dbReference type="ARBA" id="ARBA00023002"/>
    </source>
</evidence>
<dbReference type="PRINTS" id="PR00081">
    <property type="entry name" value="GDHRDH"/>
</dbReference>
<dbReference type="PANTHER" id="PTHR24320:SF148">
    <property type="entry name" value="NAD(P)-BINDING ROSSMANN-FOLD SUPERFAMILY PROTEIN"/>
    <property type="match status" value="1"/>
</dbReference>
<proteinExistence type="inferred from homology"/>
<name>A0ABW0TRT6_9BACL</name>
<dbReference type="PANTHER" id="PTHR24320">
    <property type="entry name" value="RETINOL DEHYDROGENASE"/>
    <property type="match status" value="1"/>
</dbReference>
<evidence type="ECO:0000313" key="3">
    <source>
        <dbReference type="EMBL" id="MFC5601706.1"/>
    </source>
</evidence>
<keyword evidence="4" id="KW-1185">Reference proteome</keyword>
<evidence type="ECO:0000313" key="4">
    <source>
        <dbReference type="Proteomes" id="UP001596071"/>
    </source>
</evidence>
<gene>
    <name evidence="3" type="ORF">ACFPTP_00305</name>
</gene>
<dbReference type="SUPFAM" id="SSF51735">
    <property type="entry name" value="NAD(P)-binding Rossmann-fold domains"/>
    <property type="match status" value="1"/>
</dbReference>
<sequence length="320" mass="36506">MKDKIIIITGANSGIGKAATLKFATEGCHVIMACRNMETSSTVQKDIIELTKNMNVDLMQLDVSSFESIRSFCSDFTSKYPRLDILIHNAAYLNHGEKEYKLSPEHIELSFATNTFGPFLMSRLLADHLAKSTDPRILNACTTNIKNFFDPKREIEFDNLRGELRGSRPYSTYKMYGDSKMALLMLTFKMAEEFKDLGIKVNAIQINRVKLSKETIQKMHSVWKVFAHLQNLTNPLPARMADNYFHICTSEEFKDVTGQLINHELKIVKPSITEKGFTQLKNIFGSSSYPQYAINPQNVEQIWKLSNSLTESDIRDQPVR</sequence>
<dbReference type="Proteomes" id="UP001596071">
    <property type="component" value="Unassembled WGS sequence"/>
</dbReference>
<keyword evidence="2" id="KW-0560">Oxidoreductase</keyword>